<organism evidence="2 3">
    <name type="scientific">Pestalotiopsis fici (strain W106-1 / CGMCC3.15140)</name>
    <dbReference type="NCBI Taxonomy" id="1229662"/>
    <lineage>
        <taxon>Eukaryota</taxon>
        <taxon>Fungi</taxon>
        <taxon>Dikarya</taxon>
        <taxon>Ascomycota</taxon>
        <taxon>Pezizomycotina</taxon>
        <taxon>Sordariomycetes</taxon>
        <taxon>Xylariomycetidae</taxon>
        <taxon>Amphisphaeriales</taxon>
        <taxon>Sporocadaceae</taxon>
        <taxon>Pestalotiopsis</taxon>
    </lineage>
</organism>
<evidence type="ECO:0000313" key="3">
    <source>
        <dbReference type="Proteomes" id="UP000030651"/>
    </source>
</evidence>
<feature type="region of interest" description="Disordered" evidence="1">
    <location>
        <begin position="116"/>
        <end position="187"/>
    </location>
</feature>
<feature type="compositionally biased region" description="Polar residues" evidence="1">
    <location>
        <begin position="157"/>
        <end position="166"/>
    </location>
</feature>
<dbReference type="InParanoid" id="W3WQ18"/>
<dbReference type="EMBL" id="KI912119">
    <property type="protein sequence ID" value="ETS74921.1"/>
    <property type="molecule type" value="Genomic_DNA"/>
</dbReference>
<sequence length="264" mass="29015">MQQSDLAQEVFSSSRPSLYSRESNPSLRVVSNRTPSYHSDRARTGSVRHSLLEGGKARLDSSDMPVPPILTRMNSTDTITPMALKKDDHIEHHRASKVRAADIDADQGYYGASKVRPAAMEPPEVPNINKNHHNTLSENQNGYKGASKVRPADIVEQENSLGTPSVRSIMPSFDTRPSRYGRPQYESKVRALSDETILSSDDSILGHGDAHGGHSWVGKVQSFHNASSRPVVSKRLQSIPHLAFSEITEDDSQAEVGQSQATSY</sequence>
<protein>
    <submittedName>
        <fullName evidence="2">Uncharacterized protein</fullName>
    </submittedName>
</protein>
<name>W3WQ18_PESFW</name>
<dbReference type="OrthoDB" id="10418255at2759"/>
<evidence type="ECO:0000313" key="2">
    <source>
        <dbReference type="EMBL" id="ETS74921.1"/>
    </source>
</evidence>
<evidence type="ECO:0000256" key="1">
    <source>
        <dbReference type="SAM" id="MobiDB-lite"/>
    </source>
</evidence>
<dbReference type="HOGENOM" id="CLU_1054139_0_0_1"/>
<keyword evidence="3" id="KW-1185">Reference proteome</keyword>
<proteinExistence type="predicted"/>
<gene>
    <name evidence="2" type="ORF">PFICI_13405</name>
</gene>
<dbReference type="KEGG" id="pfy:PFICI_13405"/>
<accession>W3WQ18</accession>
<feature type="compositionally biased region" description="Polar residues" evidence="1">
    <location>
        <begin position="24"/>
        <end position="37"/>
    </location>
</feature>
<dbReference type="AlphaFoldDB" id="W3WQ18"/>
<feature type="compositionally biased region" description="Low complexity" evidence="1">
    <location>
        <begin position="12"/>
        <end position="23"/>
    </location>
</feature>
<dbReference type="Proteomes" id="UP000030651">
    <property type="component" value="Unassembled WGS sequence"/>
</dbReference>
<feature type="region of interest" description="Disordered" evidence="1">
    <location>
        <begin position="1"/>
        <end position="77"/>
    </location>
</feature>
<dbReference type="RefSeq" id="XP_007840177.1">
    <property type="nucleotide sequence ID" value="XM_007841986.1"/>
</dbReference>
<dbReference type="GeneID" id="19278418"/>
<reference evidence="3" key="1">
    <citation type="journal article" date="2015" name="BMC Genomics">
        <title>Genomic and transcriptomic analysis of the endophytic fungus Pestalotiopsis fici reveals its lifestyle and high potential for synthesis of natural products.</title>
        <authorList>
            <person name="Wang X."/>
            <person name="Zhang X."/>
            <person name="Liu L."/>
            <person name="Xiang M."/>
            <person name="Wang W."/>
            <person name="Sun X."/>
            <person name="Che Y."/>
            <person name="Guo L."/>
            <person name="Liu G."/>
            <person name="Guo L."/>
            <person name="Wang C."/>
            <person name="Yin W.B."/>
            <person name="Stadler M."/>
            <person name="Zhang X."/>
            <person name="Liu X."/>
        </authorList>
    </citation>
    <scope>NUCLEOTIDE SEQUENCE [LARGE SCALE GENOMIC DNA]</scope>
    <source>
        <strain evidence="3">W106-1 / CGMCC3.15140</strain>
    </source>
</reference>